<dbReference type="SUPFAM" id="SSF51735">
    <property type="entry name" value="NAD(P)-binding Rossmann-fold domains"/>
    <property type="match status" value="1"/>
</dbReference>
<dbReference type="InterPro" id="IPR020829">
    <property type="entry name" value="GlycerAld_3-P_DH_cat"/>
</dbReference>
<feature type="binding site" evidence="6">
    <location>
        <position position="315"/>
    </location>
    <ligand>
        <name>NAD(+)</name>
        <dbReference type="ChEBI" id="CHEBI:57540"/>
    </ligand>
</feature>
<evidence type="ECO:0000259" key="10">
    <source>
        <dbReference type="SMART" id="SM00846"/>
    </source>
</evidence>
<name>A0A919P853_9CELL</name>
<feature type="binding site" evidence="6">
    <location>
        <position position="35"/>
    </location>
    <ligand>
        <name>NAD(+)</name>
        <dbReference type="ChEBI" id="CHEBI:57540"/>
    </ligand>
</feature>
<dbReference type="AlphaFoldDB" id="A0A919P853"/>
<dbReference type="PANTHER" id="PTHR43148">
    <property type="entry name" value="GLYCERALDEHYDE-3-PHOSPHATE DEHYDROGENASE 2"/>
    <property type="match status" value="1"/>
</dbReference>
<dbReference type="PRINTS" id="PR00078">
    <property type="entry name" value="G3PDHDRGNASE"/>
</dbReference>
<keyword evidence="6" id="KW-0520">NAD</keyword>
<gene>
    <name evidence="11" type="ORF">Cpa01nite_02590</name>
</gene>
<evidence type="ECO:0000256" key="3">
    <source>
        <dbReference type="ARBA" id="ARBA00023002"/>
    </source>
</evidence>
<evidence type="ECO:0000313" key="11">
    <source>
        <dbReference type="EMBL" id="GIG34878.1"/>
    </source>
</evidence>
<reference evidence="11" key="1">
    <citation type="submission" date="2021-01" db="EMBL/GenBank/DDBJ databases">
        <title>Whole genome shotgun sequence of Cellulomonas pakistanensis NBRC 110800.</title>
        <authorList>
            <person name="Komaki H."/>
            <person name="Tamura T."/>
        </authorList>
    </citation>
    <scope>NUCLEOTIDE SEQUENCE</scope>
    <source>
        <strain evidence="11">NBRC 110800</strain>
    </source>
</reference>
<evidence type="ECO:0000256" key="7">
    <source>
        <dbReference type="PIRSR" id="PIRSR000149-4"/>
    </source>
</evidence>
<dbReference type="GO" id="GO:0006006">
    <property type="term" value="P:glucose metabolic process"/>
    <property type="evidence" value="ECO:0007669"/>
    <property type="project" value="InterPro"/>
</dbReference>
<evidence type="ECO:0000256" key="6">
    <source>
        <dbReference type="PIRSR" id="PIRSR000149-3"/>
    </source>
</evidence>
<evidence type="ECO:0000256" key="1">
    <source>
        <dbReference type="ARBA" id="ARBA00004496"/>
    </source>
</evidence>
<feature type="binding site" evidence="6">
    <location>
        <begin position="12"/>
        <end position="13"/>
    </location>
    <ligand>
        <name>NAD(+)</name>
        <dbReference type="ChEBI" id="CHEBI:57540"/>
    </ligand>
</feature>
<dbReference type="NCBIfam" id="TIGR01534">
    <property type="entry name" value="GAPDH-I"/>
    <property type="match status" value="1"/>
</dbReference>
<evidence type="ECO:0000313" key="12">
    <source>
        <dbReference type="Proteomes" id="UP000642125"/>
    </source>
</evidence>
<proteinExistence type="inferred from homology"/>
<comment type="subcellular location">
    <subcellularLocation>
        <location evidence="1">Cytoplasm</location>
    </subcellularLocation>
</comment>
<feature type="domain" description="Glyceraldehyde 3-phosphate dehydrogenase NAD(P) binding" evidence="10">
    <location>
        <begin position="3"/>
        <end position="153"/>
    </location>
</feature>
<dbReference type="SUPFAM" id="SSF55347">
    <property type="entry name" value="Glyceraldehyde-3-phosphate dehydrogenase-like, C-terminal domain"/>
    <property type="match status" value="1"/>
</dbReference>
<dbReference type="InterPro" id="IPR036291">
    <property type="entry name" value="NAD(P)-bd_dom_sf"/>
</dbReference>
<comment type="similarity">
    <text evidence="2 8">Belongs to the glyceraldehyde-3-phosphate dehydrogenase family.</text>
</comment>
<feature type="binding site" evidence="5">
    <location>
        <position position="234"/>
    </location>
    <ligand>
        <name>D-glyceraldehyde 3-phosphate</name>
        <dbReference type="ChEBI" id="CHEBI:59776"/>
    </ligand>
</feature>
<dbReference type="InterPro" id="IPR020830">
    <property type="entry name" value="GlycerAld_3-P_DH_AS"/>
</dbReference>
<feature type="binding site" evidence="6">
    <location>
        <position position="121"/>
    </location>
    <ligand>
        <name>NAD(+)</name>
        <dbReference type="ChEBI" id="CHEBI:57540"/>
    </ligand>
</feature>
<dbReference type="GO" id="GO:0005737">
    <property type="term" value="C:cytoplasm"/>
    <property type="evidence" value="ECO:0007669"/>
    <property type="project" value="UniProtKB-SubCell"/>
</dbReference>
<evidence type="ECO:0000256" key="2">
    <source>
        <dbReference type="ARBA" id="ARBA00007406"/>
    </source>
</evidence>
<organism evidence="11 12">
    <name type="scientific">Cellulomonas pakistanensis</name>
    <dbReference type="NCBI Taxonomy" id="992287"/>
    <lineage>
        <taxon>Bacteria</taxon>
        <taxon>Bacillati</taxon>
        <taxon>Actinomycetota</taxon>
        <taxon>Actinomycetes</taxon>
        <taxon>Micrococcales</taxon>
        <taxon>Cellulomonadaceae</taxon>
        <taxon>Cellulomonas</taxon>
    </lineage>
</organism>
<dbReference type="FunFam" id="3.30.360.10:FF:000002">
    <property type="entry name" value="Glyceraldehyde-3-phosphate dehydrogenase"/>
    <property type="match status" value="1"/>
</dbReference>
<dbReference type="InterPro" id="IPR020831">
    <property type="entry name" value="GlycerAld/Erythrose_P_DH"/>
</dbReference>
<dbReference type="GO" id="GO:0004365">
    <property type="term" value="F:glyceraldehyde-3-phosphate dehydrogenase (NAD+) (phosphorylating) activity"/>
    <property type="evidence" value="ECO:0007669"/>
    <property type="project" value="UniProtKB-ARBA"/>
</dbReference>
<dbReference type="InterPro" id="IPR006424">
    <property type="entry name" value="Glyceraldehyde-3-P_DH_1"/>
</dbReference>
<dbReference type="CDD" id="cd18126">
    <property type="entry name" value="GAPDH_I_C"/>
    <property type="match status" value="1"/>
</dbReference>
<keyword evidence="3 9" id="KW-0560">Oxidoreductase</keyword>
<dbReference type="Gene3D" id="3.40.50.720">
    <property type="entry name" value="NAD(P)-binding Rossmann-like Domain"/>
    <property type="match status" value="1"/>
</dbReference>
<dbReference type="FunFam" id="3.40.50.720:FF:000001">
    <property type="entry name" value="Glyceraldehyde-3-phosphate dehydrogenase"/>
    <property type="match status" value="1"/>
</dbReference>
<dbReference type="RefSeq" id="WP_203666935.1">
    <property type="nucleotide sequence ID" value="NZ_BONO01000002.1"/>
</dbReference>
<dbReference type="Proteomes" id="UP000642125">
    <property type="component" value="Unassembled WGS sequence"/>
</dbReference>
<dbReference type="PROSITE" id="PS00071">
    <property type="entry name" value="GAPDH"/>
    <property type="match status" value="1"/>
</dbReference>
<dbReference type="Pfam" id="PF02800">
    <property type="entry name" value="Gp_dh_C"/>
    <property type="match status" value="1"/>
</dbReference>
<dbReference type="SMART" id="SM00846">
    <property type="entry name" value="Gp_dh_N"/>
    <property type="match status" value="1"/>
</dbReference>
<dbReference type="Gene3D" id="3.30.360.10">
    <property type="entry name" value="Dihydrodipicolinate Reductase, domain 2"/>
    <property type="match status" value="1"/>
</dbReference>
<feature type="active site" description="Nucleophile" evidence="4">
    <location>
        <position position="153"/>
    </location>
</feature>
<feature type="binding site" evidence="5">
    <location>
        <begin position="152"/>
        <end position="154"/>
    </location>
    <ligand>
        <name>D-glyceraldehyde 3-phosphate</name>
        <dbReference type="ChEBI" id="CHEBI:59776"/>
    </ligand>
</feature>
<dbReference type="CDD" id="cd05214">
    <property type="entry name" value="GAPDH_I_N"/>
    <property type="match status" value="1"/>
</dbReference>
<comment type="caution">
    <text evidence="11">The sequence shown here is derived from an EMBL/GenBank/DDBJ whole genome shotgun (WGS) entry which is preliminary data.</text>
</comment>
<dbReference type="GO" id="GO:0050661">
    <property type="term" value="F:NADP binding"/>
    <property type="evidence" value="ECO:0007669"/>
    <property type="project" value="InterPro"/>
</dbReference>
<sequence>MTIKVGINGFGRIGRNFYRAIVASGADIEIVGVNDLTDNQTLAHLLKYDTVLGRFPLSVDFDDDNIIVDGKNIRALAERDPANLPWAELGADIVIESTGFFTDAEKAKAHITAGAKKVIISAPAKNEDGTFVVGVNHESYDPATQHIISNASCTTNCLAPLAKALNDSIGIERGLMTTIHAYTGDQNLQDGPHRDLRRARAAAQNIVPTSTGAAKAVALVLPELKGKLDGYALRVPTITGSATDLTFTASREVTVDEVNAAVKAAAEGPLKGVLAYVTDEIVSSDIVTDPHQSIFDSKLTKVIGDQVKVVSWYDNEWGYSNSLVTLTSYVGERL</sequence>
<dbReference type="EMBL" id="BONO01000002">
    <property type="protein sequence ID" value="GIG34878.1"/>
    <property type="molecule type" value="Genomic_DNA"/>
</dbReference>
<protein>
    <recommendedName>
        <fullName evidence="9">Glyceraldehyde-3-phosphate dehydrogenase</fullName>
        <ecNumber evidence="9">1.2.1.-</ecNumber>
    </recommendedName>
</protein>
<feature type="binding site" evidence="6">
    <location>
        <position position="79"/>
    </location>
    <ligand>
        <name>NAD(+)</name>
        <dbReference type="ChEBI" id="CHEBI:57540"/>
    </ligand>
</feature>
<feature type="site" description="Activates thiol group during catalysis" evidence="7">
    <location>
        <position position="180"/>
    </location>
</feature>
<evidence type="ECO:0000256" key="4">
    <source>
        <dbReference type="PIRSR" id="PIRSR000149-1"/>
    </source>
</evidence>
<keyword evidence="12" id="KW-1185">Reference proteome</keyword>
<feature type="binding site" evidence="5">
    <location>
        <position position="183"/>
    </location>
    <ligand>
        <name>D-glyceraldehyde 3-phosphate</name>
        <dbReference type="ChEBI" id="CHEBI:59776"/>
    </ligand>
</feature>
<dbReference type="PIRSF" id="PIRSF000149">
    <property type="entry name" value="GAP_DH"/>
    <property type="match status" value="1"/>
</dbReference>
<dbReference type="Pfam" id="PF00044">
    <property type="entry name" value="Gp_dh_N"/>
    <property type="match status" value="1"/>
</dbReference>
<dbReference type="EC" id="1.2.1.-" evidence="9"/>
<dbReference type="GO" id="GO:0051287">
    <property type="term" value="F:NAD binding"/>
    <property type="evidence" value="ECO:0007669"/>
    <property type="project" value="InterPro"/>
</dbReference>
<keyword evidence="6" id="KW-0547">Nucleotide-binding</keyword>
<dbReference type="InterPro" id="IPR020828">
    <property type="entry name" value="GlycerAld_3-P_DH_NAD(P)-bd"/>
</dbReference>
<evidence type="ECO:0000256" key="9">
    <source>
        <dbReference type="RuleBase" id="RU361160"/>
    </source>
</evidence>
<accession>A0A919P853</accession>
<evidence type="ECO:0000256" key="8">
    <source>
        <dbReference type="RuleBase" id="RU000397"/>
    </source>
</evidence>
<feature type="binding site" evidence="5">
    <location>
        <begin position="211"/>
        <end position="212"/>
    </location>
    <ligand>
        <name>D-glyceraldehyde 3-phosphate</name>
        <dbReference type="ChEBI" id="CHEBI:59776"/>
    </ligand>
</feature>
<evidence type="ECO:0000256" key="5">
    <source>
        <dbReference type="PIRSR" id="PIRSR000149-2"/>
    </source>
</evidence>